<dbReference type="AlphaFoldDB" id="A0A512IFT5"/>
<dbReference type="Pfam" id="PF13396">
    <property type="entry name" value="PLDc_N"/>
    <property type="match status" value="1"/>
</dbReference>
<evidence type="ECO:0000259" key="7">
    <source>
        <dbReference type="Pfam" id="PF13396"/>
    </source>
</evidence>
<feature type="transmembrane region" description="Helical" evidence="6">
    <location>
        <begin position="24"/>
        <end position="43"/>
    </location>
</feature>
<evidence type="ECO:0000256" key="4">
    <source>
        <dbReference type="ARBA" id="ARBA00022989"/>
    </source>
</evidence>
<evidence type="ECO:0000313" key="8">
    <source>
        <dbReference type="EMBL" id="GEO96562.1"/>
    </source>
</evidence>
<protein>
    <recommendedName>
        <fullName evidence="7">Cardiolipin synthase N-terminal domain-containing protein</fullName>
    </recommendedName>
</protein>
<dbReference type="GO" id="GO:0005886">
    <property type="term" value="C:plasma membrane"/>
    <property type="evidence" value="ECO:0007669"/>
    <property type="project" value="UniProtKB-SubCell"/>
</dbReference>
<keyword evidence="9" id="KW-1185">Reference proteome</keyword>
<evidence type="ECO:0000256" key="2">
    <source>
        <dbReference type="ARBA" id="ARBA00022475"/>
    </source>
</evidence>
<dbReference type="STRING" id="388357.GCA_001580365_02798"/>
<evidence type="ECO:0000256" key="6">
    <source>
        <dbReference type="SAM" id="Phobius"/>
    </source>
</evidence>
<name>A0A512IFT5_9MICC</name>
<evidence type="ECO:0000256" key="5">
    <source>
        <dbReference type="ARBA" id="ARBA00023136"/>
    </source>
</evidence>
<keyword evidence="5 6" id="KW-0472">Membrane</keyword>
<dbReference type="RefSeq" id="WP_062736259.1">
    <property type="nucleotide sequence ID" value="NZ_BJZS01000090.1"/>
</dbReference>
<comment type="subcellular location">
    <subcellularLocation>
        <location evidence="1">Cell membrane</location>
        <topology evidence="1">Multi-pass membrane protein</topology>
    </subcellularLocation>
</comment>
<evidence type="ECO:0000313" key="9">
    <source>
        <dbReference type="Proteomes" id="UP000321103"/>
    </source>
</evidence>
<dbReference type="InterPro" id="IPR027379">
    <property type="entry name" value="CLS_N"/>
</dbReference>
<dbReference type="EMBL" id="BJZS01000090">
    <property type="protein sequence ID" value="GEO96562.1"/>
    <property type="molecule type" value="Genomic_DNA"/>
</dbReference>
<keyword evidence="4 6" id="KW-1133">Transmembrane helix</keyword>
<comment type="caution">
    <text evidence="8">The sequence shown here is derived from an EMBL/GenBank/DDBJ whole genome shotgun (WGS) entry which is preliminary data.</text>
</comment>
<organism evidence="8 9">
    <name type="scientific">Kocuria turfanensis</name>
    <dbReference type="NCBI Taxonomy" id="388357"/>
    <lineage>
        <taxon>Bacteria</taxon>
        <taxon>Bacillati</taxon>
        <taxon>Actinomycetota</taxon>
        <taxon>Actinomycetes</taxon>
        <taxon>Micrococcales</taxon>
        <taxon>Micrococcaceae</taxon>
        <taxon>Kocuria</taxon>
    </lineage>
</organism>
<proteinExistence type="predicted"/>
<gene>
    <name evidence="8" type="ORF">KTU01_26850</name>
</gene>
<feature type="transmembrane region" description="Helical" evidence="6">
    <location>
        <begin position="55"/>
        <end position="74"/>
    </location>
</feature>
<evidence type="ECO:0000256" key="3">
    <source>
        <dbReference type="ARBA" id="ARBA00022692"/>
    </source>
</evidence>
<dbReference type="Proteomes" id="UP000321103">
    <property type="component" value="Unassembled WGS sequence"/>
</dbReference>
<keyword evidence="3 6" id="KW-0812">Transmembrane</keyword>
<keyword evidence="2" id="KW-1003">Cell membrane</keyword>
<feature type="domain" description="Cardiolipin synthase N-terminal" evidence="7">
    <location>
        <begin position="33"/>
        <end position="76"/>
    </location>
</feature>
<accession>A0A512IFT5</accession>
<evidence type="ECO:0000256" key="1">
    <source>
        <dbReference type="ARBA" id="ARBA00004651"/>
    </source>
</evidence>
<reference evidence="8 9" key="1">
    <citation type="submission" date="2019-07" db="EMBL/GenBank/DDBJ databases">
        <title>Whole genome shotgun sequence of Kocuria turfanensis NBRC 107627.</title>
        <authorList>
            <person name="Hosoyama A."/>
            <person name="Uohara A."/>
            <person name="Ohji S."/>
            <person name="Ichikawa N."/>
        </authorList>
    </citation>
    <scope>NUCLEOTIDE SEQUENCE [LARGE SCALE GENOMIC DNA]</scope>
    <source>
        <strain evidence="8 9">NBRC 107627</strain>
    </source>
</reference>
<sequence length="87" mass="8853">MSTWTVLAAGGAEAARSGVWESGATVAGAVVVVLMVAAVTSLLRTPGQDPVLRLFWLLVILAFPVAGAGLWFVLGRRAGSAPDAHPA</sequence>